<dbReference type="Gene3D" id="3.30.30.10">
    <property type="entry name" value="Knottin, scorpion toxin-like"/>
    <property type="match status" value="1"/>
</dbReference>
<comment type="caution">
    <text evidence="2">The sequence shown here is derived from an EMBL/GenBank/DDBJ whole genome shotgun (WGS) entry which is preliminary data.</text>
</comment>
<evidence type="ECO:0000313" key="3">
    <source>
        <dbReference type="Proteomes" id="UP001472677"/>
    </source>
</evidence>
<feature type="chain" id="PRO_5046262621" evidence="1">
    <location>
        <begin position="36"/>
        <end position="115"/>
    </location>
</feature>
<gene>
    <name evidence="2" type="ORF">V6N12_010302</name>
</gene>
<dbReference type="InterPro" id="IPR036574">
    <property type="entry name" value="Scorpion_toxin-like_sf"/>
</dbReference>
<organism evidence="2 3">
    <name type="scientific">Hibiscus sabdariffa</name>
    <name type="common">roselle</name>
    <dbReference type="NCBI Taxonomy" id="183260"/>
    <lineage>
        <taxon>Eukaryota</taxon>
        <taxon>Viridiplantae</taxon>
        <taxon>Streptophyta</taxon>
        <taxon>Embryophyta</taxon>
        <taxon>Tracheophyta</taxon>
        <taxon>Spermatophyta</taxon>
        <taxon>Magnoliopsida</taxon>
        <taxon>eudicotyledons</taxon>
        <taxon>Gunneridae</taxon>
        <taxon>Pentapetalae</taxon>
        <taxon>rosids</taxon>
        <taxon>malvids</taxon>
        <taxon>Malvales</taxon>
        <taxon>Malvaceae</taxon>
        <taxon>Malvoideae</taxon>
        <taxon>Hibiscus</taxon>
    </lineage>
</organism>
<keyword evidence="1" id="KW-0732">Signal</keyword>
<dbReference type="EMBL" id="JBBPBM010000869">
    <property type="protein sequence ID" value="KAK8490189.1"/>
    <property type="molecule type" value="Genomic_DNA"/>
</dbReference>
<evidence type="ECO:0000313" key="2">
    <source>
        <dbReference type="EMBL" id="KAK8490189.1"/>
    </source>
</evidence>
<sequence>MTGGKIASVLVKQILGIICLILLCNLVSEPVGVGAFNPVPCLGNCSEFPDCNQACIKKGFPKGEASRQPVDGHQIESRTASFMVVWAAAWLRRWEQIGKATSVDDWLSIWLSTGR</sequence>
<feature type="signal peptide" evidence="1">
    <location>
        <begin position="1"/>
        <end position="35"/>
    </location>
</feature>
<dbReference type="Proteomes" id="UP001472677">
    <property type="component" value="Unassembled WGS sequence"/>
</dbReference>
<reference evidence="2 3" key="1">
    <citation type="journal article" date="2024" name="G3 (Bethesda)">
        <title>Genome assembly of Hibiscus sabdariffa L. provides insights into metabolisms of medicinal natural products.</title>
        <authorList>
            <person name="Kim T."/>
        </authorList>
    </citation>
    <scope>NUCLEOTIDE SEQUENCE [LARGE SCALE GENOMIC DNA]</scope>
    <source>
        <strain evidence="2">TK-2024</strain>
        <tissue evidence="2">Old leaves</tissue>
    </source>
</reference>
<accession>A0ABR2AB43</accession>
<evidence type="ECO:0000256" key="1">
    <source>
        <dbReference type="SAM" id="SignalP"/>
    </source>
</evidence>
<protein>
    <submittedName>
        <fullName evidence="2">Uncharacterized protein</fullName>
    </submittedName>
</protein>
<name>A0ABR2AB43_9ROSI</name>
<proteinExistence type="predicted"/>
<keyword evidence="3" id="KW-1185">Reference proteome</keyword>